<accession>A0A6J8CT64</accession>
<dbReference type="EC" id="3.1.-.-" evidence="2"/>
<dbReference type="AlphaFoldDB" id="A0A6J8CT64"/>
<feature type="transmembrane region" description="Helical" evidence="1">
    <location>
        <begin position="72"/>
        <end position="90"/>
    </location>
</feature>
<proteinExistence type="predicted"/>
<evidence type="ECO:0000313" key="2">
    <source>
        <dbReference type="EMBL" id="CAC5399758.1"/>
    </source>
</evidence>
<name>A0A6J8CT64_MYTCO</name>
<sequence length="214" mass="24043">MQKKWVEHACNVMGCKDRYCTIDGNEKLRRSICDNGGDKIINDKGLTVQDCCPEDPEFGGKHGKPNSSNMRLKIFIVAILLWALATGYIPRHCLGMSFLPKKVKRVLSPGDWGSVWLYDKSTVISRAVDNVTNTILARKVDFISWPTSKTDVDEVKTGFHEQADFLHVVGCIDCTHVRFQKPSEDEAAFVNRTNSSSINVQAVCNHEVKPFKIL</sequence>
<keyword evidence="1" id="KW-0472">Membrane</keyword>
<organism evidence="2 3">
    <name type="scientific">Mytilus coruscus</name>
    <name type="common">Sea mussel</name>
    <dbReference type="NCBI Taxonomy" id="42192"/>
    <lineage>
        <taxon>Eukaryota</taxon>
        <taxon>Metazoa</taxon>
        <taxon>Spiralia</taxon>
        <taxon>Lophotrochozoa</taxon>
        <taxon>Mollusca</taxon>
        <taxon>Bivalvia</taxon>
        <taxon>Autobranchia</taxon>
        <taxon>Pteriomorphia</taxon>
        <taxon>Mytilida</taxon>
        <taxon>Mytiloidea</taxon>
        <taxon>Mytilidae</taxon>
        <taxon>Mytilinae</taxon>
        <taxon>Mytilus</taxon>
    </lineage>
</organism>
<dbReference type="EMBL" id="CACVKT020006085">
    <property type="protein sequence ID" value="CAC5399758.1"/>
    <property type="molecule type" value="Genomic_DNA"/>
</dbReference>
<gene>
    <name evidence="2" type="ORF">MCOR_33997</name>
</gene>
<evidence type="ECO:0000313" key="3">
    <source>
        <dbReference type="Proteomes" id="UP000507470"/>
    </source>
</evidence>
<keyword evidence="2" id="KW-0378">Hydrolase</keyword>
<keyword evidence="3" id="KW-1185">Reference proteome</keyword>
<keyword evidence="1" id="KW-1133">Transmembrane helix</keyword>
<dbReference type="Proteomes" id="UP000507470">
    <property type="component" value="Unassembled WGS sequence"/>
</dbReference>
<dbReference type="GO" id="GO:0016787">
    <property type="term" value="F:hydrolase activity"/>
    <property type="evidence" value="ECO:0007669"/>
    <property type="project" value="UniProtKB-KW"/>
</dbReference>
<protein>
    <submittedName>
        <fullName evidence="2">HARBI1</fullName>
        <ecNumber evidence="2">3.1.-.-</ecNumber>
    </submittedName>
</protein>
<evidence type="ECO:0000256" key="1">
    <source>
        <dbReference type="SAM" id="Phobius"/>
    </source>
</evidence>
<reference evidence="2 3" key="1">
    <citation type="submission" date="2020-06" db="EMBL/GenBank/DDBJ databases">
        <authorList>
            <person name="Li R."/>
            <person name="Bekaert M."/>
        </authorList>
    </citation>
    <scope>NUCLEOTIDE SEQUENCE [LARGE SCALE GENOMIC DNA]</scope>
    <source>
        <strain evidence="3">wild</strain>
    </source>
</reference>
<keyword evidence="1" id="KW-0812">Transmembrane</keyword>